<dbReference type="InterPro" id="IPR010982">
    <property type="entry name" value="Lambda_DNA-bd_dom_sf"/>
</dbReference>
<dbReference type="PROSITE" id="PS50943">
    <property type="entry name" value="HTH_CROC1"/>
    <property type="match status" value="1"/>
</dbReference>
<gene>
    <name evidence="2" type="ORF">GCM10010357_60980</name>
</gene>
<dbReference type="Proteomes" id="UP001500879">
    <property type="component" value="Unassembled WGS sequence"/>
</dbReference>
<accession>A0ABN0Z372</accession>
<keyword evidence="3" id="KW-1185">Reference proteome</keyword>
<name>A0ABN0Z372_9ACTN</name>
<dbReference type="Gene3D" id="1.10.260.40">
    <property type="entry name" value="lambda repressor-like DNA-binding domains"/>
    <property type="match status" value="1"/>
</dbReference>
<sequence length="295" mass="32865">MAYSRHVFNVLETEGTLVNRKELNPEAGPEAAFGARLRSSREERGWKQDELAERVGYSGRHISAVETGRKPPTLRFSRSLDEAFGFAGTADSFERAWGEIRNGSLLEGFPEYVGQEARATEIRLFDVGAIPGLLQTPEYARALENGNVKRGTLTPEQASERVEFLVGRQAALVRRIPPIVIAVLDESCIRRVIGGAGVMERQLSQLIAFAEQPNTVLQLAPYTMGERRPFDRLVNLLTLPDRSLMYYVESQTHGQLERESTAVLPLVRAYHQLQAEALSQADSVAMIEQVRKGTL</sequence>
<dbReference type="Pfam" id="PF19054">
    <property type="entry name" value="DUF5753"/>
    <property type="match status" value="1"/>
</dbReference>
<comment type="caution">
    <text evidence="2">The sequence shown here is derived from an EMBL/GenBank/DDBJ whole genome shotgun (WGS) entry which is preliminary data.</text>
</comment>
<dbReference type="InterPro" id="IPR001387">
    <property type="entry name" value="Cro/C1-type_HTH"/>
</dbReference>
<proteinExistence type="predicted"/>
<reference evidence="2 3" key="1">
    <citation type="journal article" date="2019" name="Int. J. Syst. Evol. Microbiol.">
        <title>The Global Catalogue of Microorganisms (GCM) 10K type strain sequencing project: providing services to taxonomists for standard genome sequencing and annotation.</title>
        <authorList>
            <consortium name="The Broad Institute Genomics Platform"/>
            <consortium name="The Broad Institute Genome Sequencing Center for Infectious Disease"/>
            <person name="Wu L."/>
            <person name="Ma J."/>
        </authorList>
    </citation>
    <scope>NUCLEOTIDE SEQUENCE [LARGE SCALE GENOMIC DNA]</scope>
    <source>
        <strain evidence="2 3">JCM 4788</strain>
    </source>
</reference>
<dbReference type="EMBL" id="BAAABX010000065">
    <property type="protein sequence ID" value="GAA0431126.1"/>
    <property type="molecule type" value="Genomic_DNA"/>
</dbReference>
<protein>
    <submittedName>
        <fullName evidence="2">Helix-turn-helix transcriptional regulator</fullName>
    </submittedName>
</protein>
<dbReference type="CDD" id="cd00093">
    <property type="entry name" value="HTH_XRE"/>
    <property type="match status" value="1"/>
</dbReference>
<dbReference type="SMART" id="SM00530">
    <property type="entry name" value="HTH_XRE"/>
    <property type="match status" value="1"/>
</dbReference>
<evidence type="ECO:0000313" key="2">
    <source>
        <dbReference type="EMBL" id="GAA0431126.1"/>
    </source>
</evidence>
<organism evidence="2 3">
    <name type="scientific">Streptomyces luteireticuli</name>
    <dbReference type="NCBI Taxonomy" id="173858"/>
    <lineage>
        <taxon>Bacteria</taxon>
        <taxon>Bacillati</taxon>
        <taxon>Actinomycetota</taxon>
        <taxon>Actinomycetes</taxon>
        <taxon>Kitasatosporales</taxon>
        <taxon>Streptomycetaceae</taxon>
        <taxon>Streptomyces</taxon>
    </lineage>
</organism>
<dbReference type="Pfam" id="PF13560">
    <property type="entry name" value="HTH_31"/>
    <property type="match status" value="1"/>
</dbReference>
<dbReference type="InterPro" id="IPR043917">
    <property type="entry name" value="DUF5753"/>
</dbReference>
<dbReference type="SUPFAM" id="SSF47413">
    <property type="entry name" value="lambda repressor-like DNA-binding domains"/>
    <property type="match status" value="1"/>
</dbReference>
<evidence type="ECO:0000259" key="1">
    <source>
        <dbReference type="PROSITE" id="PS50943"/>
    </source>
</evidence>
<feature type="domain" description="HTH cro/C1-type" evidence="1">
    <location>
        <begin position="37"/>
        <end position="93"/>
    </location>
</feature>
<evidence type="ECO:0000313" key="3">
    <source>
        <dbReference type="Proteomes" id="UP001500879"/>
    </source>
</evidence>